<dbReference type="Gene3D" id="1.20.58.380">
    <property type="entry name" value="Flagellar protein flit"/>
    <property type="match status" value="1"/>
</dbReference>
<keyword evidence="4" id="KW-0143">Chaperone</keyword>
<dbReference type="Pfam" id="PF05400">
    <property type="entry name" value="FliT"/>
    <property type="match status" value="1"/>
</dbReference>
<evidence type="ECO:0000313" key="6">
    <source>
        <dbReference type="EMBL" id="AIR07038.1"/>
    </source>
</evidence>
<accession>A0A089Q3Z8</accession>
<keyword evidence="3" id="KW-1005">Bacterial flagellum biogenesis</keyword>
<dbReference type="RefSeq" id="WP_038481641.1">
    <property type="nucleotide sequence ID" value="NZ_CP009451.1"/>
</dbReference>
<keyword evidence="6" id="KW-0969">Cilium</keyword>
<sequence>MNDFISSLNEWYALHALSQTMLDLAHSGKWDELIEQEVKYVQLVEAIANNPIAQASNRSQEEAKALLDMILTNENQIKTLLHSRLNELRDLIDQSGRQKSLNNTYGFLSGNVLMPSDLNQ</sequence>
<proteinExistence type="predicted"/>
<evidence type="ECO:0000313" key="7">
    <source>
        <dbReference type="Proteomes" id="UP000029481"/>
    </source>
</evidence>
<keyword evidence="7" id="KW-1185">Reference proteome</keyword>
<keyword evidence="6" id="KW-0966">Cell projection</keyword>
<dbReference type="OrthoDB" id="6494117at2"/>
<protein>
    <recommendedName>
        <fullName evidence="5">Flagellar protein FliT</fullName>
    </recommendedName>
</protein>
<evidence type="ECO:0000256" key="5">
    <source>
        <dbReference type="ARBA" id="ARBA00093797"/>
    </source>
</evidence>
<evidence type="ECO:0000256" key="2">
    <source>
        <dbReference type="ARBA" id="ARBA00022490"/>
    </source>
</evidence>
<comment type="subcellular location">
    <subcellularLocation>
        <location evidence="1">Cytoplasm</location>
        <location evidence="1">Cytosol</location>
    </subcellularLocation>
</comment>
<dbReference type="Proteomes" id="UP000029481">
    <property type="component" value="Chromosome"/>
</dbReference>
<keyword evidence="6" id="KW-0282">Flagellum</keyword>
<dbReference type="GO" id="GO:0044781">
    <property type="term" value="P:bacterial-type flagellum organization"/>
    <property type="evidence" value="ECO:0007669"/>
    <property type="project" value="UniProtKB-KW"/>
</dbReference>
<evidence type="ECO:0000256" key="3">
    <source>
        <dbReference type="ARBA" id="ARBA00022795"/>
    </source>
</evidence>
<evidence type="ECO:0000256" key="1">
    <source>
        <dbReference type="ARBA" id="ARBA00004514"/>
    </source>
</evidence>
<organism evidence="6 7">
    <name type="scientific">Cedecea neteri</name>
    <dbReference type="NCBI Taxonomy" id="158822"/>
    <lineage>
        <taxon>Bacteria</taxon>
        <taxon>Pseudomonadati</taxon>
        <taxon>Pseudomonadota</taxon>
        <taxon>Gammaproteobacteria</taxon>
        <taxon>Enterobacterales</taxon>
        <taxon>Enterobacteriaceae</taxon>
        <taxon>Cedecea</taxon>
    </lineage>
</organism>
<dbReference type="AlphaFoldDB" id="A0A089Q3Z8"/>
<dbReference type="NCBIfam" id="NF007836">
    <property type="entry name" value="PRK10548.1"/>
    <property type="match status" value="1"/>
</dbReference>
<gene>
    <name evidence="6" type="ORF">JT31_21170</name>
</gene>
<dbReference type="EMBL" id="CP009451">
    <property type="protein sequence ID" value="AIR07038.1"/>
    <property type="molecule type" value="Genomic_DNA"/>
</dbReference>
<reference evidence="6 7" key="1">
    <citation type="submission" date="2014-09" db="EMBL/GenBank/DDBJ databases">
        <title>Cedecea neteri SSMD04 Genome Sequencing.</title>
        <authorList>
            <person name="Tan J.-Y."/>
        </authorList>
    </citation>
    <scope>NUCLEOTIDE SEQUENCE [LARGE SCALE GENOMIC DNA]</scope>
    <source>
        <strain evidence="6 7">SSMD04</strain>
    </source>
</reference>
<dbReference type="InterPro" id="IPR008622">
    <property type="entry name" value="FliT"/>
</dbReference>
<dbReference type="KEGG" id="cnt:JT31_21170"/>
<name>A0A089Q3Z8_9ENTR</name>
<keyword evidence="2" id="KW-0963">Cytoplasm</keyword>
<evidence type="ECO:0000256" key="4">
    <source>
        <dbReference type="ARBA" id="ARBA00023186"/>
    </source>
</evidence>